<gene>
    <name evidence="1" type="ORF">S06H3_34708</name>
</gene>
<dbReference type="Gene3D" id="3.20.20.20">
    <property type="entry name" value="Dihydropteroate synthase-like"/>
    <property type="match status" value="1"/>
</dbReference>
<name>X1MKP3_9ZZZZ</name>
<comment type="caution">
    <text evidence="1">The sequence shown here is derived from an EMBL/GenBank/DDBJ whole genome shotgun (WGS) entry which is preliminary data.</text>
</comment>
<dbReference type="AlphaFoldDB" id="X1MKP3"/>
<dbReference type="SUPFAM" id="SSF51717">
    <property type="entry name" value="Dihydropteroate synthetase-like"/>
    <property type="match status" value="1"/>
</dbReference>
<organism evidence="1">
    <name type="scientific">marine sediment metagenome</name>
    <dbReference type="NCBI Taxonomy" id="412755"/>
    <lineage>
        <taxon>unclassified sequences</taxon>
        <taxon>metagenomes</taxon>
        <taxon>ecological metagenomes</taxon>
    </lineage>
</organism>
<evidence type="ECO:0000313" key="1">
    <source>
        <dbReference type="EMBL" id="GAI18626.1"/>
    </source>
</evidence>
<dbReference type="InterPro" id="IPR011005">
    <property type="entry name" value="Dihydropteroate_synth-like_sf"/>
</dbReference>
<reference evidence="1" key="1">
    <citation type="journal article" date="2014" name="Front. Microbiol.">
        <title>High frequency of phylogenetically diverse reductive dehalogenase-homologous genes in deep subseafloor sedimentary metagenomes.</title>
        <authorList>
            <person name="Kawai M."/>
            <person name="Futagami T."/>
            <person name="Toyoda A."/>
            <person name="Takaki Y."/>
            <person name="Nishi S."/>
            <person name="Hori S."/>
            <person name="Arai W."/>
            <person name="Tsubouchi T."/>
            <person name="Morono Y."/>
            <person name="Uchiyama I."/>
            <person name="Ito T."/>
            <person name="Fujiyama A."/>
            <person name="Inagaki F."/>
            <person name="Takami H."/>
        </authorList>
    </citation>
    <scope>NUCLEOTIDE SEQUENCE</scope>
    <source>
        <strain evidence="1">Expedition CK06-06</strain>
    </source>
</reference>
<protein>
    <submittedName>
        <fullName evidence="1">Uncharacterized protein</fullName>
    </submittedName>
</protein>
<dbReference type="EMBL" id="BARV01020864">
    <property type="protein sequence ID" value="GAI18626.1"/>
    <property type="molecule type" value="Genomic_DNA"/>
</dbReference>
<proteinExistence type="predicted"/>
<accession>X1MKP3</accession>
<sequence>LIIGEKINSSRKDIKDMVEGKNKEFIQELAQKQIEGGSQIYNFEPSSP</sequence>
<feature type="non-terminal residue" evidence="1">
    <location>
        <position position="1"/>
    </location>
</feature>